<feature type="transmembrane region" description="Helical" evidence="1">
    <location>
        <begin position="475"/>
        <end position="496"/>
    </location>
</feature>
<organism evidence="2 3">
    <name type="scientific">Pedosphaera parvula (strain Ellin514)</name>
    <dbReference type="NCBI Taxonomy" id="320771"/>
    <lineage>
        <taxon>Bacteria</taxon>
        <taxon>Pseudomonadati</taxon>
        <taxon>Verrucomicrobiota</taxon>
        <taxon>Pedosphaerae</taxon>
        <taxon>Pedosphaerales</taxon>
        <taxon>Pedosphaeraceae</taxon>
        <taxon>Pedosphaera</taxon>
    </lineage>
</organism>
<dbReference type="Proteomes" id="UP000003688">
    <property type="component" value="Unassembled WGS sequence"/>
</dbReference>
<feature type="transmembrane region" description="Helical" evidence="1">
    <location>
        <begin position="275"/>
        <end position="297"/>
    </location>
</feature>
<proteinExistence type="predicted"/>
<feature type="transmembrane region" description="Helical" evidence="1">
    <location>
        <begin position="420"/>
        <end position="439"/>
    </location>
</feature>
<keyword evidence="1" id="KW-0812">Transmembrane</keyword>
<evidence type="ECO:0008006" key="4">
    <source>
        <dbReference type="Google" id="ProtNLM"/>
    </source>
</evidence>
<keyword evidence="1" id="KW-1133">Transmembrane helix</keyword>
<name>B9XKT0_PEDPL</name>
<evidence type="ECO:0000313" key="2">
    <source>
        <dbReference type="EMBL" id="EEF59573.1"/>
    </source>
</evidence>
<dbReference type="STRING" id="320771.Cflav_PD2480"/>
<evidence type="ECO:0000256" key="1">
    <source>
        <dbReference type="SAM" id="Phobius"/>
    </source>
</evidence>
<dbReference type="EMBL" id="ABOX02000026">
    <property type="protein sequence ID" value="EEF59573.1"/>
    <property type="molecule type" value="Genomic_DNA"/>
</dbReference>
<feature type="transmembrane region" description="Helical" evidence="1">
    <location>
        <begin position="445"/>
        <end position="463"/>
    </location>
</feature>
<dbReference type="AlphaFoldDB" id="B9XKT0"/>
<feature type="transmembrane region" description="Helical" evidence="1">
    <location>
        <begin position="381"/>
        <end position="399"/>
    </location>
</feature>
<dbReference type="RefSeq" id="WP_007416416.1">
    <property type="nucleotide sequence ID" value="NZ_ABOX02000026.1"/>
</dbReference>
<protein>
    <recommendedName>
        <fullName evidence="4">Glycosyltransferase RgtA/B/C/D-like domain-containing protein</fullName>
    </recommendedName>
</protein>
<accession>B9XKT0</accession>
<evidence type="ECO:0000313" key="3">
    <source>
        <dbReference type="Proteomes" id="UP000003688"/>
    </source>
</evidence>
<feature type="transmembrane region" description="Helical" evidence="1">
    <location>
        <begin position="154"/>
        <end position="174"/>
    </location>
</feature>
<comment type="caution">
    <text evidence="2">The sequence shown here is derived from an EMBL/GenBank/DDBJ whole genome shotgun (WGS) entry which is preliminary data.</text>
</comment>
<sequence>MLKNRTRTPLGIAFWIILCAYLNCAGWILSALHQLNAVGYAVILLVGAALGFVWWRQAKAGEPSGSWVSTFKARFRRSFPRAFLVLAAMAFLGGLIYPPTNYDALSYRVPRILNWLAEGQWHWIHTEFHRLNSRSVGFEWVSVPIIALTKSDRLLFLINIISYLLLPGLIYSVFTRLGVRRRVAWHWMWLLPTAYCFLLQAGSIGNDLFGAVVGLAAVDFALRARVSSRVSDVWYSCLAAALLSSGKTSNLPLLLPWAIVILPTVPLLFKKFVPSIAVGMVAVGASFLPMAALNYKYCGDWTGLATENWQTNKQSPLFFIRHNILLIGLQNVVPPVFPMAKAWNRMMMKVIPPSSLQVLETNFEPGGAHLALGEMQIEEDAGLGLGISVLLVAGVIASLRRSKAAGSNLQTQPVGKGYRTAVLMSPFISLLAFMAKSGLTTAARLLTPYYGLLIPVFLVGRGNEGLVRNVWWRRFALLLFIAAGMLLIISPARPLWPARHVLAMAPNRQNPLLQRAQSVYTVYGERANGFAPILEKLPPEATVLGLISFDDPETSLWKPFGSRRIKHVLQKDTAEDLRDRGIKYVLVSSEQFSLHYTEPFEEWLGRINAEVVQVIRLNLRASRGESEWRLVKLKSVETKKN</sequence>
<gene>
    <name evidence="2" type="ORF">Cflav_PD2480</name>
</gene>
<feature type="transmembrane region" description="Helical" evidence="1">
    <location>
        <begin position="38"/>
        <end position="58"/>
    </location>
</feature>
<dbReference type="OrthoDB" id="9764517at2"/>
<reference evidence="2 3" key="1">
    <citation type="journal article" date="2011" name="J. Bacteriol.">
        <title>Genome sequence of 'Pedosphaera parvula' Ellin514, an aerobic Verrucomicrobial isolate from pasture soil.</title>
        <authorList>
            <person name="Kant R."/>
            <person name="van Passel M.W."/>
            <person name="Sangwan P."/>
            <person name="Palva A."/>
            <person name="Lucas S."/>
            <person name="Copeland A."/>
            <person name="Lapidus A."/>
            <person name="Glavina Del Rio T."/>
            <person name="Dalin E."/>
            <person name="Tice H."/>
            <person name="Bruce D."/>
            <person name="Goodwin L."/>
            <person name="Pitluck S."/>
            <person name="Chertkov O."/>
            <person name="Larimer F.W."/>
            <person name="Land M.L."/>
            <person name="Hauser L."/>
            <person name="Brettin T.S."/>
            <person name="Detter J.C."/>
            <person name="Han S."/>
            <person name="de Vos W.M."/>
            <person name="Janssen P.H."/>
            <person name="Smidt H."/>
        </authorList>
    </citation>
    <scope>NUCLEOTIDE SEQUENCE [LARGE SCALE GENOMIC DNA]</scope>
    <source>
        <strain evidence="2 3">Ellin514</strain>
    </source>
</reference>
<feature type="transmembrane region" description="Helical" evidence="1">
    <location>
        <begin position="318"/>
        <end position="337"/>
    </location>
</feature>
<feature type="transmembrane region" description="Helical" evidence="1">
    <location>
        <begin position="12"/>
        <end position="32"/>
    </location>
</feature>
<feature type="transmembrane region" description="Helical" evidence="1">
    <location>
        <begin position="79"/>
        <end position="97"/>
    </location>
</feature>
<feature type="transmembrane region" description="Helical" evidence="1">
    <location>
        <begin position="183"/>
        <end position="202"/>
    </location>
</feature>
<keyword evidence="3" id="KW-1185">Reference proteome</keyword>
<keyword evidence="1" id="KW-0472">Membrane</keyword>